<reference evidence="17" key="1">
    <citation type="submission" date="2006-10" db="EMBL/GenBank/DDBJ databases">
        <authorList>
            <person name="Amadeo P."/>
            <person name="Zhao Q."/>
            <person name="Wortman J."/>
            <person name="Fraser-Liggett C."/>
            <person name="Carlton J."/>
        </authorList>
    </citation>
    <scope>NUCLEOTIDE SEQUENCE</scope>
    <source>
        <strain evidence="17">G3</strain>
    </source>
</reference>
<keyword evidence="9" id="KW-0067">ATP-binding</keyword>
<evidence type="ECO:0000259" key="16">
    <source>
        <dbReference type="Pfam" id="PF12810"/>
    </source>
</evidence>
<evidence type="ECO:0000313" key="18">
    <source>
        <dbReference type="Proteomes" id="UP000001542"/>
    </source>
</evidence>
<dbReference type="EC" id="2.7.10.1" evidence="2"/>
<dbReference type="GO" id="GO:0005886">
    <property type="term" value="C:plasma membrane"/>
    <property type="evidence" value="ECO:0007669"/>
    <property type="project" value="UniProtKB-SubCell"/>
</dbReference>
<dbReference type="AlphaFoldDB" id="A2F4W2"/>
<reference evidence="17" key="2">
    <citation type="journal article" date="2007" name="Science">
        <title>Draft genome sequence of the sexually transmitted pathogen Trichomonas vaginalis.</title>
        <authorList>
            <person name="Carlton J.M."/>
            <person name="Hirt R.P."/>
            <person name="Silva J.C."/>
            <person name="Delcher A.L."/>
            <person name="Schatz M."/>
            <person name="Zhao Q."/>
            <person name="Wortman J.R."/>
            <person name="Bidwell S.L."/>
            <person name="Alsmark U.C.M."/>
            <person name="Besteiro S."/>
            <person name="Sicheritz-Ponten T."/>
            <person name="Noel C.J."/>
            <person name="Dacks J.B."/>
            <person name="Foster P.G."/>
            <person name="Simillion C."/>
            <person name="Van de Peer Y."/>
            <person name="Miranda-Saavedra D."/>
            <person name="Barton G.J."/>
            <person name="Westrop G.D."/>
            <person name="Mueller S."/>
            <person name="Dessi D."/>
            <person name="Fiori P.L."/>
            <person name="Ren Q."/>
            <person name="Paulsen I."/>
            <person name="Zhang H."/>
            <person name="Bastida-Corcuera F.D."/>
            <person name="Simoes-Barbosa A."/>
            <person name="Brown M.T."/>
            <person name="Hayes R.D."/>
            <person name="Mukherjee M."/>
            <person name="Okumura C.Y."/>
            <person name="Schneider R."/>
            <person name="Smith A.J."/>
            <person name="Vanacova S."/>
            <person name="Villalvazo M."/>
            <person name="Haas B.J."/>
            <person name="Pertea M."/>
            <person name="Feldblyum T.V."/>
            <person name="Utterback T.R."/>
            <person name="Shu C.L."/>
            <person name="Osoegawa K."/>
            <person name="de Jong P.J."/>
            <person name="Hrdy I."/>
            <person name="Horvathova L."/>
            <person name="Zubacova Z."/>
            <person name="Dolezal P."/>
            <person name="Malik S.B."/>
            <person name="Logsdon J.M. Jr."/>
            <person name="Henze K."/>
            <person name="Gupta A."/>
            <person name="Wang C.C."/>
            <person name="Dunne R.L."/>
            <person name="Upcroft J.A."/>
            <person name="Upcroft P."/>
            <person name="White O."/>
            <person name="Salzberg S.L."/>
            <person name="Tang P."/>
            <person name="Chiu C.-H."/>
            <person name="Lee Y.-S."/>
            <person name="Embley T.M."/>
            <person name="Coombs G.H."/>
            <person name="Mottram J.C."/>
            <person name="Tachezy J."/>
            <person name="Fraser-Liggett C.M."/>
            <person name="Johnson P.J."/>
        </authorList>
    </citation>
    <scope>NUCLEOTIDE SEQUENCE [LARGE SCALE GENOMIC DNA]</scope>
    <source>
        <strain evidence="17">G3</strain>
    </source>
</reference>
<dbReference type="GO" id="GO:0004714">
    <property type="term" value="F:transmembrane receptor protein tyrosine kinase activity"/>
    <property type="evidence" value="ECO:0007669"/>
    <property type="project" value="UniProtKB-EC"/>
</dbReference>
<evidence type="ECO:0000256" key="15">
    <source>
        <dbReference type="ARBA" id="ARBA00023180"/>
    </source>
</evidence>
<evidence type="ECO:0000256" key="14">
    <source>
        <dbReference type="ARBA" id="ARBA00023170"/>
    </source>
</evidence>
<feature type="domain" description="ALK/LTK-like glycine-rich" evidence="16">
    <location>
        <begin position="4"/>
        <end position="265"/>
    </location>
</feature>
<evidence type="ECO:0000256" key="6">
    <source>
        <dbReference type="ARBA" id="ARBA00022729"/>
    </source>
</evidence>
<keyword evidence="12" id="KW-0829">Tyrosine-protein kinase</keyword>
<dbReference type="GO" id="GO:0005524">
    <property type="term" value="F:ATP binding"/>
    <property type="evidence" value="ECO:0007669"/>
    <property type="project" value="UniProtKB-KW"/>
</dbReference>
<keyword evidence="5" id="KW-0812">Transmembrane</keyword>
<evidence type="ECO:0000256" key="1">
    <source>
        <dbReference type="ARBA" id="ARBA00004251"/>
    </source>
</evidence>
<evidence type="ECO:0000256" key="13">
    <source>
        <dbReference type="ARBA" id="ARBA00023157"/>
    </source>
</evidence>
<protein>
    <recommendedName>
        <fullName evidence="2">receptor protein-tyrosine kinase</fullName>
        <ecNumber evidence="2">2.7.10.1</ecNumber>
    </recommendedName>
</protein>
<keyword evidence="8" id="KW-0418">Kinase</keyword>
<keyword evidence="11" id="KW-0472">Membrane</keyword>
<evidence type="ECO:0000256" key="12">
    <source>
        <dbReference type="ARBA" id="ARBA00023137"/>
    </source>
</evidence>
<dbReference type="Proteomes" id="UP000001542">
    <property type="component" value="Unassembled WGS sequence"/>
</dbReference>
<dbReference type="InterPro" id="IPR055163">
    <property type="entry name" value="ALK/LTK-like_GRD"/>
</dbReference>
<keyword evidence="14" id="KW-0675">Receptor</keyword>
<evidence type="ECO:0000256" key="5">
    <source>
        <dbReference type="ARBA" id="ARBA00022692"/>
    </source>
</evidence>
<evidence type="ECO:0000256" key="9">
    <source>
        <dbReference type="ARBA" id="ARBA00022840"/>
    </source>
</evidence>
<dbReference type="VEuPathDB" id="TrichDB:TVAGG3_0088410"/>
<evidence type="ECO:0000256" key="8">
    <source>
        <dbReference type="ARBA" id="ARBA00022777"/>
    </source>
</evidence>
<keyword evidence="18" id="KW-1185">Reference proteome</keyword>
<organism evidence="17 18">
    <name type="scientific">Trichomonas vaginalis (strain ATCC PRA-98 / G3)</name>
    <dbReference type="NCBI Taxonomy" id="412133"/>
    <lineage>
        <taxon>Eukaryota</taxon>
        <taxon>Metamonada</taxon>
        <taxon>Parabasalia</taxon>
        <taxon>Trichomonadida</taxon>
        <taxon>Trichomonadidae</taxon>
        <taxon>Trichomonas</taxon>
    </lineage>
</organism>
<keyword evidence="6" id="KW-0732">Signal</keyword>
<proteinExistence type="predicted"/>
<keyword evidence="4" id="KW-0808">Transferase</keyword>
<evidence type="ECO:0000256" key="11">
    <source>
        <dbReference type="ARBA" id="ARBA00023136"/>
    </source>
</evidence>
<comment type="subcellular location">
    <subcellularLocation>
        <location evidence="1">Cell membrane</location>
        <topology evidence="1">Single-pass type I membrane protein</topology>
    </subcellularLocation>
</comment>
<evidence type="ECO:0000256" key="4">
    <source>
        <dbReference type="ARBA" id="ARBA00022679"/>
    </source>
</evidence>
<dbReference type="EMBL" id="DS113615">
    <property type="protein sequence ID" value="EAY00070.1"/>
    <property type="molecule type" value="Genomic_DNA"/>
</dbReference>
<dbReference type="RefSeq" id="XP_001312999.1">
    <property type="nucleotide sequence ID" value="XM_001312998.1"/>
</dbReference>
<dbReference type="InParanoid" id="A2F4W2"/>
<sequence>MMKYSGRNGSYVTGDITFHYPKTLYLYLGGKGEDQTSIDDYTNPTPGGWNFGGNGSIDKADEKLDPVFLPPENGAGGGGAVDLRLIYLDINKPFENSALMNSLKSRIIVAGSGGGAVSDTNRTGFPGGTITALNNGEHMFGGTQTEGLFGKGMSGIDSYENQGGTGGCGSGYHGGFHNFSLEIKGKDSFESGGSGGSSYISGHPGCISPHYPENTIADRITPFHESKLYFTHTDMKSGIDLMPDSFSFRQILGHVGNGVCRITFLTDYNCQTNIILYSHHHFLLMNLILIGFDVT</sequence>
<keyword evidence="10" id="KW-1133">Transmembrane helix</keyword>
<keyword evidence="3" id="KW-1003">Cell membrane</keyword>
<keyword evidence="13" id="KW-1015">Disulfide bond</keyword>
<accession>A2F4W2</accession>
<keyword evidence="7" id="KW-0547">Nucleotide-binding</keyword>
<dbReference type="Pfam" id="PF12810">
    <property type="entry name" value="ALK_LTK_GRD"/>
    <property type="match status" value="1"/>
</dbReference>
<name>A2F4W2_TRIV3</name>
<evidence type="ECO:0000256" key="10">
    <source>
        <dbReference type="ARBA" id="ARBA00022989"/>
    </source>
</evidence>
<evidence type="ECO:0000256" key="2">
    <source>
        <dbReference type="ARBA" id="ARBA00011902"/>
    </source>
</evidence>
<evidence type="ECO:0000256" key="3">
    <source>
        <dbReference type="ARBA" id="ARBA00022475"/>
    </source>
</evidence>
<gene>
    <name evidence="17" type="ORF">TVAG_196300</name>
</gene>
<dbReference type="VEuPathDB" id="TrichDB:TVAG_196300"/>
<evidence type="ECO:0000256" key="7">
    <source>
        <dbReference type="ARBA" id="ARBA00022741"/>
    </source>
</evidence>
<dbReference type="KEGG" id="tva:4757889"/>
<keyword evidence="15" id="KW-0325">Glycoprotein</keyword>
<evidence type="ECO:0000313" key="17">
    <source>
        <dbReference type="EMBL" id="EAY00070.1"/>
    </source>
</evidence>